<dbReference type="AlphaFoldDB" id="A0A2Z4GH05"/>
<evidence type="ECO:0008006" key="3">
    <source>
        <dbReference type="Google" id="ProtNLM"/>
    </source>
</evidence>
<sequence>MKNLLFAFLIIFTFSCTKDSDSEMEPEQESEQQSTLNIVGTWESDYIFTVSQKSGANVLNSTINSPDGSQVVFMKDGTFNMNKFSIGDYGFDSFKAGTIKGTYTLIANKVTLTTDAGVEHSFTASISKVTELEINLTKELIKASLEASKTALTDTEYQTKNSAISVYERYDQSGYFTKD</sequence>
<organism evidence="1 2">
    <name type="scientific">Arcticibacterium luteifluviistationis</name>
    <dbReference type="NCBI Taxonomy" id="1784714"/>
    <lineage>
        <taxon>Bacteria</taxon>
        <taxon>Pseudomonadati</taxon>
        <taxon>Bacteroidota</taxon>
        <taxon>Cytophagia</taxon>
        <taxon>Cytophagales</taxon>
        <taxon>Leadbetterellaceae</taxon>
        <taxon>Arcticibacterium</taxon>
    </lineage>
</organism>
<name>A0A2Z4GH05_9BACT</name>
<keyword evidence="2" id="KW-1185">Reference proteome</keyword>
<dbReference type="KEGG" id="als:DJ013_21775"/>
<accession>A0A2Z4GH05</accession>
<dbReference type="RefSeq" id="WP_111374036.1">
    <property type="nucleotide sequence ID" value="NZ_CP029480.1"/>
</dbReference>
<dbReference type="PROSITE" id="PS51257">
    <property type="entry name" value="PROKAR_LIPOPROTEIN"/>
    <property type="match status" value="1"/>
</dbReference>
<dbReference type="Proteomes" id="UP000249873">
    <property type="component" value="Chromosome"/>
</dbReference>
<dbReference type="EMBL" id="CP029480">
    <property type="protein sequence ID" value="AWW00670.1"/>
    <property type="molecule type" value="Genomic_DNA"/>
</dbReference>
<proteinExistence type="predicted"/>
<protein>
    <recommendedName>
        <fullName evidence="3">Lipocalin-like domain-containing protein</fullName>
    </recommendedName>
</protein>
<reference evidence="1 2" key="1">
    <citation type="submission" date="2018-05" db="EMBL/GenBank/DDBJ databases">
        <title>Complete genome sequence of Arcticibacterium luteifluviistationis SM1504T, a cytophagaceae bacterium isolated from Arctic surface seawater.</title>
        <authorList>
            <person name="Li Y."/>
            <person name="Qin Q.-L."/>
        </authorList>
    </citation>
    <scope>NUCLEOTIDE SEQUENCE [LARGE SCALE GENOMIC DNA]</scope>
    <source>
        <strain evidence="1 2">SM1504</strain>
    </source>
</reference>
<evidence type="ECO:0000313" key="2">
    <source>
        <dbReference type="Proteomes" id="UP000249873"/>
    </source>
</evidence>
<evidence type="ECO:0000313" key="1">
    <source>
        <dbReference type="EMBL" id="AWW00670.1"/>
    </source>
</evidence>
<gene>
    <name evidence="1" type="ORF">DJ013_21775</name>
</gene>